<keyword evidence="2" id="KW-1185">Reference proteome</keyword>
<dbReference type="EMBL" id="CCYD01002664">
    <property type="protein sequence ID" value="CEG47698.1"/>
    <property type="molecule type" value="Genomic_DNA"/>
</dbReference>
<proteinExistence type="predicted"/>
<organism evidence="1 2">
    <name type="scientific">Plasmopara halstedii</name>
    <name type="common">Downy mildew of sunflower</name>
    <dbReference type="NCBI Taxonomy" id="4781"/>
    <lineage>
        <taxon>Eukaryota</taxon>
        <taxon>Sar</taxon>
        <taxon>Stramenopiles</taxon>
        <taxon>Oomycota</taxon>
        <taxon>Peronosporomycetes</taxon>
        <taxon>Peronosporales</taxon>
        <taxon>Peronosporaceae</taxon>
        <taxon>Plasmopara</taxon>
    </lineage>
</organism>
<reference evidence="2" key="1">
    <citation type="submission" date="2014-09" db="EMBL/GenBank/DDBJ databases">
        <authorList>
            <person name="Sharma Rahul"/>
            <person name="Thines Marco"/>
        </authorList>
    </citation>
    <scope>NUCLEOTIDE SEQUENCE [LARGE SCALE GENOMIC DNA]</scope>
</reference>
<name>A0A0P1B1L0_PLAHL</name>
<protein>
    <submittedName>
        <fullName evidence="1">Uncharacterized protein</fullName>
    </submittedName>
</protein>
<evidence type="ECO:0000313" key="2">
    <source>
        <dbReference type="Proteomes" id="UP000054928"/>
    </source>
</evidence>
<dbReference type="Proteomes" id="UP000054928">
    <property type="component" value="Unassembled WGS sequence"/>
</dbReference>
<sequence length="79" mass="9485">MRHFFKISNTFQLRKICWYQSLNYRIREQAAQVGHGLLLQLPSAAYYIMIFHRGTPSLCFKIWLKVRINNSRRPVQTKT</sequence>
<dbReference type="RefSeq" id="XP_024584067.1">
    <property type="nucleotide sequence ID" value="XM_024718694.2"/>
</dbReference>
<accession>A0A0P1B1L0</accession>
<evidence type="ECO:0000313" key="1">
    <source>
        <dbReference type="EMBL" id="CEG47698.1"/>
    </source>
</evidence>
<dbReference type="GeneID" id="36410091"/>
<dbReference type="AlphaFoldDB" id="A0A0P1B1L0"/>